<accession>A0A848GSZ4</accession>
<dbReference type="PRINTS" id="PR00372">
    <property type="entry name" value="FYWHYDRXLASE"/>
</dbReference>
<dbReference type="RefSeq" id="WP_169226048.1">
    <property type="nucleotide sequence ID" value="NZ_JABBGC010000002.1"/>
</dbReference>
<dbReference type="PANTHER" id="PTHR11473">
    <property type="entry name" value="AROMATIC AMINO ACID HYDROXYLASE"/>
    <property type="match status" value="1"/>
</dbReference>
<dbReference type="AlphaFoldDB" id="A0A848GSZ4"/>
<evidence type="ECO:0000313" key="10">
    <source>
        <dbReference type="Proteomes" id="UP000583266"/>
    </source>
</evidence>
<feature type="domain" description="Biopterin-dependent aromatic amino acid hydroxylase family profile" evidence="8">
    <location>
        <begin position="1"/>
        <end position="259"/>
    </location>
</feature>
<evidence type="ECO:0000256" key="3">
    <source>
        <dbReference type="ARBA" id="ARBA00022723"/>
    </source>
</evidence>
<dbReference type="InterPro" id="IPR036329">
    <property type="entry name" value="Aro-AA_hydroxylase_C_sf"/>
</dbReference>
<evidence type="ECO:0000256" key="4">
    <source>
        <dbReference type="ARBA" id="ARBA00023002"/>
    </source>
</evidence>
<keyword evidence="3 7" id="KW-0479">Metal-binding</keyword>
<evidence type="ECO:0000256" key="7">
    <source>
        <dbReference type="PIRSR" id="PIRSR601273-2"/>
    </source>
</evidence>
<dbReference type="GO" id="GO:0005506">
    <property type="term" value="F:iron ion binding"/>
    <property type="evidence" value="ECO:0007669"/>
    <property type="project" value="InterPro"/>
</dbReference>
<dbReference type="InterPro" id="IPR036951">
    <property type="entry name" value="ArAA_hydroxylase_sf"/>
</dbReference>
<keyword evidence="10" id="KW-1185">Reference proteome</keyword>
<proteinExistence type="inferred from homology"/>
<dbReference type="SUPFAM" id="SSF56534">
    <property type="entry name" value="Aromatic aminoacid monoxygenases, catalytic and oligomerization domains"/>
    <property type="match status" value="1"/>
</dbReference>
<protein>
    <submittedName>
        <fullName evidence="9">Phenylalanine-4-hydroxylase</fullName>
    </submittedName>
</protein>
<dbReference type="Pfam" id="PF00351">
    <property type="entry name" value="Biopterin_H"/>
    <property type="match status" value="1"/>
</dbReference>
<evidence type="ECO:0000256" key="6">
    <source>
        <dbReference type="ARBA" id="ARBA00023033"/>
    </source>
</evidence>
<dbReference type="EMBL" id="JABBGC010000002">
    <property type="protein sequence ID" value="NML38918.1"/>
    <property type="molecule type" value="Genomic_DNA"/>
</dbReference>
<evidence type="ECO:0000259" key="8">
    <source>
        <dbReference type="PROSITE" id="PS51410"/>
    </source>
</evidence>
<evidence type="ECO:0000256" key="2">
    <source>
        <dbReference type="ARBA" id="ARBA00009712"/>
    </source>
</evidence>
<dbReference type="PANTHER" id="PTHR11473:SF24">
    <property type="entry name" value="PHENYLALANINE-4-HYDROXYLASE"/>
    <property type="match status" value="1"/>
</dbReference>
<evidence type="ECO:0000313" key="9">
    <source>
        <dbReference type="EMBL" id="NML38918.1"/>
    </source>
</evidence>
<gene>
    <name evidence="9" type="ORF">HHL17_17060</name>
</gene>
<evidence type="ECO:0000256" key="1">
    <source>
        <dbReference type="ARBA" id="ARBA00001954"/>
    </source>
</evidence>
<dbReference type="GO" id="GO:0009072">
    <property type="term" value="P:aromatic amino acid metabolic process"/>
    <property type="evidence" value="ECO:0007669"/>
    <property type="project" value="InterPro"/>
</dbReference>
<dbReference type="Gene3D" id="1.10.800.10">
    <property type="entry name" value="Aromatic amino acid hydroxylase"/>
    <property type="match status" value="1"/>
</dbReference>
<keyword evidence="6" id="KW-0503">Monooxygenase</keyword>
<keyword evidence="4" id="KW-0560">Oxidoreductase</keyword>
<evidence type="ECO:0000256" key="5">
    <source>
        <dbReference type="ARBA" id="ARBA00023004"/>
    </source>
</evidence>
<feature type="binding site" evidence="7">
    <location>
        <position position="120"/>
    </location>
    <ligand>
        <name>Fe cation</name>
        <dbReference type="ChEBI" id="CHEBI:24875"/>
    </ligand>
</feature>
<dbReference type="InterPro" id="IPR001273">
    <property type="entry name" value="ArAA_hydroxylase"/>
</dbReference>
<dbReference type="Proteomes" id="UP000583266">
    <property type="component" value="Unassembled WGS sequence"/>
</dbReference>
<keyword evidence="5 7" id="KW-0408">Iron</keyword>
<feature type="binding site" evidence="7">
    <location>
        <position position="162"/>
    </location>
    <ligand>
        <name>Fe cation</name>
        <dbReference type="ChEBI" id="CHEBI:24875"/>
    </ligand>
</feature>
<feature type="binding site" evidence="7">
    <location>
        <position position="115"/>
    </location>
    <ligand>
        <name>Fe cation</name>
        <dbReference type="ChEBI" id="CHEBI:24875"/>
    </ligand>
</feature>
<comment type="similarity">
    <text evidence="2">Belongs to the biopterin-dependent aromatic amino acid hydroxylase family.</text>
</comment>
<name>A0A848GSZ4_9BACT</name>
<dbReference type="GO" id="GO:0016714">
    <property type="term" value="F:oxidoreductase activity, acting on paired donors, with incorporation or reduction of molecular oxygen, reduced pteridine as one donor, and incorporation of one atom of oxygen"/>
    <property type="evidence" value="ECO:0007669"/>
    <property type="project" value="InterPro"/>
</dbReference>
<dbReference type="InterPro" id="IPR019774">
    <property type="entry name" value="Aromatic-AA_hydroxylase_C"/>
</dbReference>
<dbReference type="PROSITE" id="PS51410">
    <property type="entry name" value="BH4_AAA_HYDROXYL_2"/>
    <property type="match status" value="1"/>
</dbReference>
<sequence length="259" mass="30589">MGLITISQHYDAYLPEDHETWAALAKRQIELHNGRISKAYLDGYEKIQLDENRIIKMDEMSERLHKIAGWTITPVTGLIPTRDFFYMIINKKYPVNISMRKPWEMDFSEQPDIFHDAFGHLPLLTNEKFTRFLTAYSSIALKYVHHERAIDFLGQLYWFTYEMGIINEMGENKPYGAAIITSKDEIANVYDDAIPKYAFDLDHIFRTPYNPFKLQKEYFIINSFDDLFNSIQHLEVRLNEHLMLTEKDHTKSDYSLNTL</sequence>
<reference evidence="9 10" key="1">
    <citation type="submission" date="2020-04" db="EMBL/GenBank/DDBJ databases">
        <title>Chitinophaga sp. G-6-1-13 sp. nov., isolated from soil.</title>
        <authorList>
            <person name="Dahal R.H."/>
            <person name="Chaudhary D.K."/>
        </authorList>
    </citation>
    <scope>NUCLEOTIDE SEQUENCE [LARGE SCALE GENOMIC DNA]</scope>
    <source>
        <strain evidence="9 10">G-6-1-13</strain>
    </source>
</reference>
<organism evidence="9 10">
    <name type="scientific">Chitinophaga fulva</name>
    <dbReference type="NCBI Taxonomy" id="2728842"/>
    <lineage>
        <taxon>Bacteria</taxon>
        <taxon>Pseudomonadati</taxon>
        <taxon>Bacteroidota</taxon>
        <taxon>Chitinophagia</taxon>
        <taxon>Chitinophagales</taxon>
        <taxon>Chitinophagaceae</taxon>
        <taxon>Chitinophaga</taxon>
    </lineage>
</organism>
<comment type="caution">
    <text evidence="9">The sequence shown here is derived from an EMBL/GenBank/DDBJ whole genome shotgun (WGS) entry which is preliminary data.</text>
</comment>
<comment type="cofactor">
    <cofactor evidence="1 7">
        <name>Fe(2+)</name>
        <dbReference type="ChEBI" id="CHEBI:29033"/>
    </cofactor>
</comment>